<dbReference type="GO" id="GO:0005484">
    <property type="term" value="F:SNAP receptor activity"/>
    <property type="evidence" value="ECO:0007669"/>
    <property type="project" value="InterPro"/>
</dbReference>
<reference evidence="11" key="1">
    <citation type="submission" date="2012-08" db="EMBL/GenBank/DDBJ databases">
        <title>The Genome Sequence of Wuchereria bancrofti.</title>
        <authorList>
            <person name="Nutman T.B."/>
            <person name="Fink D.L."/>
            <person name="Russ C."/>
            <person name="Young S."/>
            <person name="Zeng Q."/>
            <person name="Koehrsen M."/>
            <person name="Alvarado L."/>
            <person name="Berlin A."/>
            <person name="Chapman S.B."/>
            <person name="Chen Z."/>
            <person name="Freedman E."/>
            <person name="Gellesch M."/>
            <person name="Goldberg J."/>
            <person name="Griggs A."/>
            <person name="Gujja S."/>
            <person name="Heilman E.R."/>
            <person name="Heiman D."/>
            <person name="Hepburn T."/>
            <person name="Howarth C."/>
            <person name="Jen D."/>
            <person name="Larson L."/>
            <person name="Lewis B."/>
            <person name="Mehta T."/>
            <person name="Park D."/>
            <person name="Pearson M."/>
            <person name="Roberts A."/>
            <person name="Saif S."/>
            <person name="Shea T."/>
            <person name="Shenoy N."/>
            <person name="Sisk P."/>
            <person name="Stolte C."/>
            <person name="Sykes S."/>
            <person name="Walk T."/>
            <person name="White J."/>
            <person name="Yandava C."/>
            <person name="Haas B."/>
            <person name="Henn M.R."/>
            <person name="Nusbaum C."/>
            <person name="Birren B."/>
        </authorList>
    </citation>
    <scope>NUCLEOTIDE SEQUENCE [LARGE SCALE GENOMIC DNA]</scope>
    <source>
        <strain evidence="11">NA</strain>
    </source>
</reference>
<keyword evidence="4" id="KW-0653">Protein transport</keyword>
<comment type="function">
    <text evidence="7">SNARE involved in targeting and fusion of ER-derived transport vesicles with the Golgi complex as well as Golgi-derived retrograde transport vesicles with the ER.</text>
</comment>
<evidence type="ECO:0000256" key="8">
    <source>
        <dbReference type="ARBA" id="ARBA00024188"/>
    </source>
</evidence>
<evidence type="ECO:0000313" key="11">
    <source>
        <dbReference type="Proteomes" id="UP000004810"/>
    </source>
</evidence>
<dbReference type="SMART" id="SM01270">
    <property type="entry name" value="Longin"/>
    <property type="match status" value="1"/>
</dbReference>
<comment type="caution">
    <text evidence="10">The sequence shown here is derived from an EMBL/GenBank/DDBJ whole genome shotgun (WGS) entry which is preliminary data.</text>
</comment>
<dbReference type="Gene3D" id="3.30.450.50">
    <property type="entry name" value="Longin domain"/>
    <property type="match status" value="1"/>
</dbReference>
<evidence type="ECO:0000256" key="7">
    <source>
        <dbReference type="ARBA" id="ARBA00024173"/>
    </source>
</evidence>
<accession>J9EAW4</accession>
<keyword evidence="5" id="KW-0175">Coiled coil</keyword>
<dbReference type="AlphaFoldDB" id="J9EAW4"/>
<dbReference type="EMBL" id="ADBV01005631">
    <property type="protein sequence ID" value="EJW79298.1"/>
    <property type="molecule type" value="Genomic_DNA"/>
</dbReference>
<dbReference type="SUPFAM" id="SSF64356">
    <property type="entry name" value="SNARE-like"/>
    <property type="match status" value="1"/>
</dbReference>
<keyword evidence="6" id="KW-0472">Membrane</keyword>
<evidence type="ECO:0000313" key="10">
    <source>
        <dbReference type="EMBL" id="EJW79298.1"/>
    </source>
</evidence>
<keyword evidence="4" id="KW-0813">Transport</keyword>
<evidence type="ECO:0000256" key="5">
    <source>
        <dbReference type="ARBA" id="ARBA00023054"/>
    </source>
</evidence>
<name>J9EAW4_WUCBA</name>
<gene>
    <name evidence="10" type="ORF">WUBG_09794</name>
</gene>
<dbReference type="GO" id="GO:0006890">
    <property type="term" value="P:retrograde vesicle-mediated transport, Golgi to endoplasmic reticulum"/>
    <property type="evidence" value="ECO:0007669"/>
    <property type="project" value="InterPro"/>
</dbReference>
<dbReference type="InterPro" id="IPR044565">
    <property type="entry name" value="Sec22"/>
</dbReference>
<dbReference type="Pfam" id="PF13774">
    <property type="entry name" value="Longin"/>
    <property type="match status" value="1"/>
</dbReference>
<dbReference type="GO" id="GO:0005794">
    <property type="term" value="C:Golgi apparatus"/>
    <property type="evidence" value="ECO:0007669"/>
    <property type="project" value="UniProtKB-SubCell"/>
</dbReference>
<dbReference type="InterPro" id="IPR010908">
    <property type="entry name" value="Longin_dom"/>
</dbReference>
<evidence type="ECO:0000256" key="2">
    <source>
        <dbReference type="ARBA" id="ARBA00004223"/>
    </source>
</evidence>
<dbReference type="GO" id="GO:0006888">
    <property type="term" value="P:endoplasmic reticulum to Golgi vesicle-mediated transport"/>
    <property type="evidence" value="ECO:0007669"/>
    <property type="project" value="InterPro"/>
</dbReference>
<comment type="subcellular location">
    <subcellularLocation>
        <location evidence="1">Endoplasmic reticulum membrane</location>
        <topology evidence="1">Single-pass type IV membrane protein</topology>
    </subcellularLocation>
    <subcellularLocation>
        <location evidence="8">Golgi apparatus</location>
        <location evidence="8">cis-Golgi network membrane</location>
    </subcellularLocation>
    <subcellularLocation>
        <location evidence="2">Melanosome</location>
    </subcellularLocation>
</comment>
<evidence type="ECO:0000256" key="1">
    <source>
        <dbReference type="ARBA" id="ARBA00004163"/>
    </source>
</evidence>
<dbReference type="CDD" id="cd14824">
    <property type="entry name" value="Longin"/>
    <property type="match status" value="1"/>
</dbReference>
<sequence>FELNTARPESYDRASSLRVNVIVEMPYCILATCIRRFHELRKLRDVFMLQWRVFRAVIYTSMVLLTLIARVSDGLILATSIEGSDEPDHNMVKYTNQAKMLFRKLNDNSPTIHTLESGPYYFHYVIKRPVCSLCLCEKNFSRKSAFAYLEDITDEFLGQNGTRITSVTRPYHFIEFGSIFHTFLDS</sequence>
<dbReference type="GO" id="GO:0015031">
    <property type="term" value="P:protein transport"/>
    <property type="evidence" value="ECO:0007669"/>
    <property type="project" value="UniProtKB-KW"/>
</dbReference>
<feature type="non-terminal residue" evidence="10">
    <location>
        <position position="1"/>
    </location>
</feature>
<evidence type="ECO:0000259" key="9">
    <source>
        <dbReference type="PROSITE" id="PS50859"/>
    </source>
</evidence>
<organism evidence="10 11">
    <name type="scientific">Wuchereria bancrofti</name>
    <dbReference type="NCBI Taxonomy" id="6293"/>
    <lineage>
        <taxon>Eukaryota</taxon>
        <taxon>Metazoa</taxon>
        <taxon>Ecdysozoa</taxon>
        <taxon>Nematoda</taxon>
        <taxon>Chromadorea</taxon>
        <taxon>Rhabditida</taxon>
        <taxon>Spirurina</taxon>
        <taxon>Spiruromorpha</taxon>
        <taxon>Filarioidea</taxon>
        <taxon>Onchocercidae</taxon>
        <taxon>Wuchereria</taxon>
    </lineage>
</organism>
<evidence type="ECO:0000256" key="4">
    <source>
        <dbReference type="ARBA" id="ARBA00022927"/>
    </source>
</evidence>
<dbReference type="Proteomes" id="UP000004810">
    <property type="component" value="Unassembled WGS sequence"/>
</dbReference>
<dbReference type="PROSITE" id="PS50859">
    <property type="entry name" value="LONGIN"/>
    <property type="match status" value="1"/>
</dbReference>
<dbReference type="InterPro" id="IPR011012">
    <property type="entry name" value="Longin-like_dom_sf"/>
</dbReference>
<comment type="similarity">
    <text evidence="3">Belongs to the synaptobrevin family.</text>
</comment>
<evidence type="ECO:0000256" key="3">
    <source>
        <dbReference type="ARBA" id="ARBA00008025"/>
    </source>
</evidence>
<dbReference type="PANTHER" id="PTHR45837">
    <property type="entry name" value="VESICLE-TRAFFICKING PROTEIN SEC22B"/>
    <property type="match status" value="1"/>
</dbReference>
<feature type="domain" description="Longin" evidence="9">
    <location>
        <begin position="67"/>
        <end position="180"/>
    </location>
</feature>
<protein>
    <recommendedName>
        <fullName evidence="9">Longin domain-containing protein</fullName>
    </recommendedName>
</protein>
<evidence type="ECO:0000256" key="6">
    <source>
        <dbReference type="ARBA" id="ARBA00023136"/>
    </source>
</evidence>
<proteinExistence type="inferred from homology"/>
<dbReference type="GO" id="GO:0005789">
    <property type="term" value="C:endoplasmic reticulum membrane"/>
    <property type="evidence" value="ECO:0007669"/>
    <property type="project" value="UniProtKB-SubCell"/>
</dbReference>